<dbReference type="InterPro" id="IPR016024">
    <property type="entry name" value="ARM-type_fold"/>
</dbReference>
<dbReference type="EC" id="1.14.99.29" evidence="10"/>
<keyword evidence="14" id="KW-1185">Reference proteome</keyword>
<dbReference type="PANTHER" id="PTHR12697">
    <property type="entry name" value="PBS LYASE HEAT-LIKE PROTEIN"/>
    <property type="match status" value="1"/>
</dbReference>
<evidence type="ECO:0000256" key="6">
    <source>
        <dbReference type="ARBA" id="ARBA00023004"/>
    </source>
</evidence>
<feature type="binding site" evidence="10">
    <location>
        <position position="97"/>
    </location>
    <ligand>
        <name>Fe cation</name>
        <dbReference type="ChEBI" id="CHEBI:24875"/>
        <label>1</label>
    </ligand>
</feature>
<keyword evidence="4" id="KW-0677">Repeat</keyword>
<reference evidence="13 14" key="1">
    <citation type="journal article" date="2012" name="BMC Genomics">
        <title>Comparative genomics of the white-rot fungi, Phanerochaete carnosa and P. chrysosporium, to elucidate the genetic basis of the distinct wood types they colonize.</title>
        <authorList>
            <person name="Suzuki H."/>
            <person name="MacDonald J."/>
            <person name="Syed K."/>
            <person name="Salamov A."/>
            <person name="Hori C."/>
            <person name="Aerts A."/>
            <person name="Henrissat B."/>
            <person name="Wiebenga A."/>
            <person name="vanKuyk P.A."/>
            <person name="Barry K."/>
            <person name="Lindquist E."/>
            <person name="LaButti K."/>
            <person name="Lapidus A."/>
            <person name="Lucas S."/>
            <person name="Coutinho P."/>
            <person name="Gong Y."/>
            <person name="Samejima M."/>
            <person name="Mahadevan R."/>
            <person name="Abou-Zaid M."/>
            <person name="de Vries R.P."/>
            <person name="Igarashi K."/>
            <person name="Yadav J.S."/>
            <person name="Grigoriev I.V."/>
            <person name="Master E.R."/>
        </authorList>
    </citation>
    <scope>NUCLEOTIDE SEQUENCE [LARGE SCALE GENOMIC DNA]</scope>
    <source>
        <strain evidence="13 14">HHB-10118-sp</strain>
    </source>
</reference>
<feature type="binding site" evidence="10">
    <location>
        <position position="98"/>
    </location>
    <ligand>
        <name>Fe cation</name>
        <dbReference type="ChEBI" id="CHEBI:24875"/>
        <label>1</label>
    </ligand>
</feature>
<dbReference type="AlphaFoldDB" id="K5WN58"/>
<dbReference type="FunCoup" id="K5WN58">
    <property type="interactions" value="327"/>
</dbReference>
<dbReference type="Pfam" id="PF13646">
    <property type="entry name" value="HEAT_2"/>
    <property type="match status" value="2"/>
</dbReference>
<dbReference type="InterPro" id="IPR004155">
    <property type="entry name" value="PBS_lyase_HEAT"/>
</dbReference>
<comment type="function">
    <text evidence="10">Catalyzes the hydroxylation of the N(6)-(4-aminobutyl)-L-lysine intermediate to form hypusine, an essential post-translational modification only found in mature eIF-5A factor.</text>
</comment>
<dbReference type="Gene3D" id="1.25.10.10">
    <property type="entry name" value="Leucine-rich Repeat Variant"/>
    <property type="match status" value="2"/>
</dbReference>
<keyword evidence="6 10" id="KW-0408">Iron</keyword>
<dbReference type="PANTHER" id="PTHR12697:SF5">
    <property type="entry name" value="DEOXYHYPUSINE HYDROXYLASE"/>
    <property type="match status" value="1"/>
</dbReference>
<organism evidence="13 14">
    <name type="scientific">Phanerochaete carnosa (strain HHB-10118-sp)</name>
    <name type="common">White-rot fungus</name>
    <name type="synonym">Peniophora carnosa</name>
    <dbReference type="NCBI Taxonomy" id="650164"/>
    <lineage>
        <taxon>Eukaryota</taxon>
        <taxon>Fungi</taxon>
        <taxon>Dikarya</taxon>
        <taxon>Basidiomycota</taxon>
        <taxon>Agaricomycotina</taxon>
        <taxon>Agaricomycetes</taxon>
        <taxon>Polyporales</taxon>
        <taxon>Phanerochaetaceae</taxon>
        <taxon>Phanerochaete</taxon>
    </lineage>
</organism>
<feature type="binding site" evidence="10">
    <location>
        <position position="65"/>
    </location>
    <ligand>
        <name>Fe cation</name>
        <dbReference type="ChEBI" id="CHEBI:24875"/>
        <label>1</label>
    </ligand>
</feature>
<dbReference type="SMART" id="SM00567">
    <property type="entry name" value="EZ_HEAT"/>
    <property type="match status" value="6"/>
</dbReference>
<dbReference type="KEGG" id="pco:PHACADRAFT_262083"/>
<feature type="binding site" evidence="10">
    <location>
        <position position="270"/>
    </location>
    <ligand>
        <name>Fe cation</name>
        <dbReference type="ChEBI" id="CHEBI:24875"/>
        <label>2</label>
    </ligand>
</feature>
<dbReference type="GeneID" id="18918177"/>
<feature type="binding site" evidence="10">
    <location>
        <position position="64"/>
    </location>
    <ligand>
        <name>Fe cation</name>
        <dbReference type="ChEBI" id="CHEBI:24875"/>
        <label>1</label>
    </ligand>
</feature>
<dbReference type="GO" id="GO:0019135">
    <property type="term" value="F:deoxyhypusine monooxygenase activity"/>
    <property type="evidence" value="ECO:0007669"/>
    <property type="project" value="UniProtKB-UniRule"/>
</dbReference>
<feature type="compositionally biased region" description="Basic and acidic residues" evidence="12">
    <location>
        <begin position="143"/>
        <end position="159"/>
    </location>
</feature>
<dbReference type="GO" id="GO:0005737">
    <property type="term" value="C:cytoplasm"/>
    <property type="evidence" value="ECO:0007669"/>
    <property type="project" value="UniProtKB-SubCell"/>
</dbReference>
<evidence type="ECO:0000256" key="1">
    <source>
        <dbReference type="ARBA" id="ARBA00000068"/>
    </source>
</evidence>
<keyword evidence="10" id="KW-0963">Cytoplasm</keyword>
<sequence length="336" mass="36771">MAVEAPQVTKETLATLEASLLNTSGKVPLHNRFRSLFTLKALKNDEAVDIITKGFADDSALLKHELAYCLGQMKRTSALPVLEAVLANEQEDPMVRHEAAEAMGAISSTESIPILKKYASDSNRSVRETVEIALDRIEWDRSEEGQKARKQLEEAEDRAYTSIDPAPPTSGLLSAKPSLADVSVEAISDLRNKLLDKSLPLFQRYRAMFALRNIGAPAAVDALAAGFSDDSALFKHEIAFVFGQLLSAHSVPALLKVLENTQESDMVRHEAAEALGGIATPEVLPYLKEWMHREDAPRVVRESCQVALDMYEYENSGEFQYANGLETTAAAPEVGA</sequence>
<feature type="region of interest" description="Disordered" evidence="12">
    <location>
        <begin position="143"/>
        <end position="174"/>
    </location>
</feature>
<evidence type="ECO:0000256" key="4">
    <source>
        <dbReference type="ARBA" id="ARBA00022737"/>
    </source>
</evidence>
<dbReference type="RefSeq" id="XP_007399556.1">
    <property type="nucleotide sequence ID" value="XM_007399494.1"/>
</dbReference>
<dbReference type="InParanoid" id="K5WN58"/>
<evidence type="ECO:0000256" key="7">
    <source>
        <dbReference type="ARBA" id="ARBA00023033"/>
    </source>
</evidence>
<dbReference type="InterPro" id="IPR021133">
    <property type="entry name" value="HEAT_type_2"/>
</dbReference>
<dbReference type="HAMAP" id="MF_03101">
    <property type="entry name" value="Deoxyhypusine_hydroxylase"/>
    <property type="match status" value="1"/>
</dbReference>
<name>K5WN58_PHACS</name>
<keyword evidence="10" id="KW-0539">Nucleus</keyword>
<dbReference type="HOGENOM" id="CLU_053974_0_0_1"/>
<dbReference type="EMBL" id="JH930476">
    <property type="protein sequence ID" value="EKM51757.1"/>
    <property type="molecule type" value="Genomic_DNA"/>
</dbReference>
<proteinExistence type="inferred from homology"/>
<feature type="binding site" evidence="10">
    <location>
        <position position="236"/>
    </location>
    <ligand>
        <name>Fe cation</name>
        <dbReference type="ChEBI" id="CHEBI:24875"/>
        <label>2</label>
    </ligand>
</feature>
<comment type="function">
    <text evidence="9">Catalyzes the hydroxylation of the N(6)-(4-aminobutyl)-L-lysine intermediate produced by deoxyhypusine synthase/DHPS on a critical lysine of the eukaryotic translation initiation factor 5A/eIF-5A. This is the second step of the post-translational modification of that lysine into an unusual amino acid residue named hypusine. Hypusination is unique to mature eIF-5A factor and is essential for its function.</text>
</comment>
<dbReference type="InterPro" id="IPR027517">
    <property type="entry name" value="Deoxyhypusine_hydroxylase"/>
</dbReference>
<feature type="repeat" description="HEAT" evidence="11">
    <location>
        <begin position="78"/>
        <end position="118"/>
    </location>
</feature>
<evidence type="ECO:0000256" key="8">
    <source>
        <dbReference type="ARBA" id="ARBA00023256"/>
    </source>
</evidence>
<evidence type="ECO:0000256" key="3">
    <source>
        <dbReference type="ARBA" id="ARBA00022723"/>
    </source>
</evidence>
<evidence type="ECO:0000256" key="5">
    <source>
        <dbReference type="ARBA" id="ARBA00023002"/>
    </source>
</evidence>
<evidence type="ECO:0000256" key="9">
    <source>
        <dbReference type="ARBA" id="ARBA00045876"/>
    </source>
</evidence>
<keyword evidence="5 10" id="KW-0560">Oxidoreductase</keyword>
<evidence type="ECO:0000313" key="13">
    <source>
        <dbReference type="EMBL" id="EKM51757.1"/>
    </source>
</evidence>
<feature type="binding site" evidence="10">
    <location>
        <position position="237"/>
    </location>
    <ligand>
        <name>Fe cation</name>
        <dbReference type="ChEBI" id="CHEBI:24875"/>
        <label>2</label>
    </ligand>
</feature>
<comment type="pathway">
    <text evidence="2 10">Protein modification; eIF5A hypusination.</text>
</comment>
<dbReference type="UniPathway" id="UPA00354"/>
<evidence type="ECO:0000313" key="14">
    <source>
        <dbReference type="Proteomes" id="UP000008370"/>
    </source>
</evidence>
<evidence type="ECO:0000256" key="10">
    <source>
        <dbReference type="HAMAP-Rule" id="MF_03101"/>
    </source>
</evidence>
<comment type="similarity">
    <text evidence="10">Belongs to the deoxyhypusine hydroxylase family.</text>
</comment>
<dbReference type="Proteomes" id="UP000008370">
    <property type="component" value="Unassembled WGS sequence"/>
</dbReference>
<comment type="cofactor">
    <cofactor evidence="10">
        <name>Fe(2+)</name>
        <dbReference type="ChEBI" id="CHEBI:29033"/>
    </cofactor>
    <text evidence="10">Binds 2 Fe(2+) ions per subunit.</text>
</comment>
<dbReference type="PROSITE" id="PS50077">
    <property type="entry name" value="HEAT_REPEAT"/>
    <property type="match status" value="1"/>
</dbReference>
<keyword evidence="3 10" id="KW-0479">Metal-binding</keyword>
<keyword evidence="7 10" id="KW-0503">Monooxygenase</keyword>
<evidence type="ECO:0000256" key="2">
    <source>
        <dbReference type="ARBA" id="ARBA00005041"/>
    </source>
</evidence>
<gene>
    <name evidence="10" type="primary">LIA1</name>
    <name evidence="13" type="ORF">PHACADRAFT_262083</name>
</gene>
<evidence type="ECO:0000256" key="12">
    <source>
        <dbReference type="SAM" id="MobiDB-lite"/>
    </source>
</evidence>
<feature type="binding site" evidence="10">
    <location>
        <position position="269"/>
    </location>
    <ligand>
        <name>Fe cation</name>
        <dbReference type="ChEBI" id="CHEBI:24875"/>
        <label>2</label>
    </ligand>
</feature>
<comment type="subcellular location">
    <subcellularLocation>
        <location evidence="10">Cytoplasm</location>
    </subcellularLocation>
    <subcellularLocation>
        <location evidence="10">Nucleus</location>
    </subcellularLocation>
</comment>
<evidence type="ECO:0000256" key="11">
    <source>
        <dbReference type="PROSITE-ProRule" id="PRU00103"/>
    </source>
</evidence>
<dbReference type="STRING" id="650164.K5WN58"/>
<protein>
    <recommendedName>
        <fullName evidence="10">Deoxyhypusine hydroxylase</fullName>
        <shortName evidence="10">DOHH</shortName>
        <ecNumber evidence="10">1.14.99.29</ecNumber>
    </recommendedName>
    <alternativeName>
        <fullName evidence="10">Deoxyhypusine dioxygenase</fullName>
    </alternativeName>
    <alternativeName>
        <fullName evidence="10">Deoxyhypusine monooxygenase</fullName>
    </alternativeName>
</protein>
<dbReference type="FunFam" id="1.25.10.10:FF:000099">
    <property type="entry name" value="Deoxyhypusine hydroxylase"/>
    <property type="match status" value="1"/>
</dbReference>
<dbReference type="GO" id="GO:0005634">
    <property type="term" value="C:nucleus"/>
    <property type="evidence" value="ECO:0007669"/>
    <property type="project" value="UniProtKB-SubCell"/>
</dbReference>
<accession>K5WN58</accession>
<keyword evidence="8 10" id="KW-0386">Hypusine biosynthesis</keyword>
<dbReference type="InterPro" id="IPR011989">
    <property type="entry name" value="ARM-like"/>
</dbReference>
<dbReference type="OrthoDB" id="421002at2759"/>
<comment type="catalytic activity">
    <reaction evidence="1 10">
        <text>[eIF5A protein]-deoxyhypusine + AH2 + O2 = [eIF5A protein]-hypusine + A + H2O</text>
        <dbReference type="Rhea" id="RHEA:14101"/>
        <dbReference type="Rhea" id="RHEA-COMP:10144"/>
        <dbReference type="Rhea" id="RHEA-COMP:12592"/>
        <dbReference type="ChEBI" id="CHEBI:13193"/>
        <dbReference type="ChEBI" id="CHEBI:15377"/>
        <dbReference type="ChEBI" id="CHEBI:15379"/>
        <dbReference type="ChEBI" id="CHEBI:17499"/>
        <dbReference type="ChEBI" id="CHEBI:82657"/>
        <dbReference type="ChEBI" id="CHEBI:91175"/>
        <dbReference type="EC" id="1.14.99.29"/>
    </reaction>
</comment>
<dbReference type="GO" id="GO:0046872">
    <property type="term" value="F:metal ion binding"/>
    <property type="evidence" value="ECO:0007669"/>
    <property type="project" value="UniProtKB-KW"/>
</dbReference>
<dbReference type="SUPFAM" id="SSF48371">
    <property type="entry name" value="ARM repeat"/>
    <property type="match status" value="1"/>
</dbReference>